<feature type="transmembrane region" description="Helical" evidence="3">
    <location>
        <begin position="220"/>
        <end position="239"/>
    </location>
</feature>
<evidence type="ECO:0000259" key="4">
    <source>
        <dbReference type="PROSITE" id="PS50887"/>
    </source>
</evidence>
<comment type="catalytic activity">
    <reaction evidence="2">
        <text>2 GTP = 3',3'-c-di-GMP + 2 diphosphate</text>
        <dbReference type="Rhea" id="RHEA:24898"/>
        <dbReference type="ChEBI" id="CHEBI:33019"/>
        <dbReference type="ChEBI" id="CHEBI:37565"/>
        <dbReference type="ChEBI" id="CHEBI:58805"/>
        <dbReference type="EC" id="2.7.7.65"/>
    </reaction>
</comment>
<proteinExistence type="predicted"/>
<dbReference type="eggNOG" id="COG3706">
    <property type="taxonomic scope" value="Bacteria"/>
</dbReference>
<accession>Q46PX0</accession>
<dbReference type="PANTHER" id="PTHR45138">
    <property type="entry name" value="REGULATORY COMPONENTS OF SENSORY TRANSDUCTION SYSTEM"/>
    <property type="match status" value="1"/>
</dbReference>
<dbReference type="GO" id="GO:0052621">
    <property type="term" value="F:diguanylate cyclase activity"/>
    <property type="evidence" value="ECO:0007669"/>
    <property type="project" value="UniProtKB-EC"/>
</dbReference>
<keyword evidence="3" id="KW-0472">Membrane</keyword>
<feature type="transmembrane region" description="Helical" evidence="3">
    <location>
        <begin position="98"/>
        <end position="117"/>
    </location>
</feature>
<reference evidence="5" key="1">
    <citation type="submission" date="2005-08" db="EMBL/GenBank/DDBJ databases">
        <title>Complete sequence of chromosome 2 of Ralstonia eutropha JMP134.</title>
        <authorList>
            <person name="Copeland A."/>
            <person name="Lucas S."/>
            <person name="Lapidus A."/>
            <person name="Barry K."/>
            <person name="Detter J.C."/>
            <person name="Glavina T."/>
            <person name="Hammon N."/>
            <person name="Israni S."/>
            <person name="Pitluck S."/>
            <person name="Goltsman E."/>
            <person name="Martinez M."/>
            <person name="Schmutz J."/>
            <person name="Larimer F."/>
            <person name="Land M."/>
            <person name="Lykidis A."/>
            <person name="Richardson P."/>
        </authorList>
    </citation>
    <scope>NUCLEOTIDE SEQUENCE [LARGE SCALE GENOMIC DNA]</scope>
    <source>
        <strain evidence="5">JMP134</strain>
    </source>
</reference>
<keyword evidence="3" id="KW-1133">Transmembrane helix</keyword>
<protein>
    <recommendedName>
        <fullName evidence="1">diguanylate cyclase</fullName>
        <ecNumber evidence="1">2.7.7.65</ecNumber>
    </recommendedName>
</protein>
<gene>
    <name evidence="5" type="ordered locus">Reut_B5469</name>
</gene>
<feature type="transmembrane region" description="Helical" evidence="3">
    <location>
        <begin position="67"/>
        <end position="86"/>
    </location>
</feature>
<dbReference type="EC" id="2.7.7.65" evidence="1"/>
<evidence type="ECO:0000256" key="2">
    <source>
        <dbReference type="ARBA" id="ARBA00034247"/>
    </source>
</evidence>
<dbReference type="SUPFAM" id="SSF55073">
    <property type="entry name" value="Nucleotide cyclase"/>
    <property type="match status" value="1"/>
</dbReference>
<organism evidence="5">
    <name type="scientific">Cupriavidus pinatubonensis (strain JMP 134 / LMG 1197)</name>
    <name type="common">Cupriavidus necator (strain JMP 134)</name>
    <dbReference type="NCBI Taxonomy" id="264198"/>
    <lineage>
        <taxon>Bacteria</taxon>
        <taxon>Pseudomonadati</taxon>
        <taxon>Pseudomonadota</taxon>
        <taxon>Betaproteobacteria</taxon>
        <taxon>Burkholderiales</taxon>
        <taxon>Burkholderiaceae</taxon>
        <taxon>Cupriavidus</taxon>
    </lineage>
</organism>
<dbReference type="Pfam" id="PF00990">
    <property type="entry name" value="GGDEF"/>
    <property type="match status" value="1"/>
</dbReference>
<feature type="transmembrane region" description="Helical" evidence="3">
    <location>
        <begin position="124"/>
        <end position="142"/>
    </location>
</feature>
<name>Q46PX0_CUPPJ</name>
<feature type="transmembrane region" description="Helical" evidence="3">
    <location>
        <begin position="36"/>
        <end position="55"/>
    </location>
</feature>
<evidence type="ECO:0000256" key="3">
    <source>
        <dbReference type="SAM" id="Phobius"/>
    </source>
</evidence>
<dbReference type="Gene3D" id="3.30.70.270">
    <property type="match status" value="1"/>
</dbReference>
<evidence type="ECO:0000313" key="5">
    <source>
        <dbReference type="EMBL" id="AAZ64814.1"/>
    </source>
</evidence>
<keyword evidence="3" id="KW-0812">Transmembrane</keyword>
<dbReference type="InterPro" id="IPR050469">
    <property type="entry name" value="Diguanylate_Cyclase"/>
</dbReference>
<dbReference type="AlphaFoldDB" id="Q46PX0"/>
<sequence>MPRPRGLPYFPRRISLPPPMYRRRNVFTFGMHVDLLTLYFLAIGTLLASAGMMFWERRANPGRSRSLRILATGFTTLAAGCAVVLVRRSLPEVLGSAVANLVMLSGYLLVLGGVASLRGRRYRAASSGLLVAMALVWIVAGARWKDIIWSYISAFPLAVVSAATAWEMLRCEAMKSLHARYVVVAVTGVHAVLYTGRSFVLPWLVGAYGPSVSAIASNVTLYEGVLYSVLLPMALIRLIREETHSQLLLESQTDYLTRLGNRRWFFEQGSRILDGGASGPVSVLAFDLDHFKAINDLYGHQTGDKVLKSFAETARSVVGADAILARIGGEEFAAVLSGHDAARAQSLGESVARLFAETTSSRTDSLGVPATVSIGLAHFEDEVPALVEGLAAADQALYRAKSLGGNRLELAQPKLHPFS</sequence>
<dbReference type="InterPro" id="IPR000160">
    <property type="entry name" value="GGDEF_dom"/>
</dbReference>
<dbReference type="InterPro" id="IPR029787">
    <property type="entry name" value="Nucleotide_cyclase"/>
</dbReference>
<dbReference type="PANTHER" id="PTHR45138:SF9">
    <property type="entry name" value="DIGUANYLATE CYCLASE DGCM-RELATED"/>
    <property type="match status" value="1"/>
</dbReference>
<dbReference type="STRING" id="264198.Reut_B5469"/>
<evidence type="ECO:0000256" key="1">
    <source>
        <dbReference type="ARBA" id="ARBA00012528"/>
    </source>
</evidence>
<dbReference type="InterPro" id="IPR043128">
    <property type="entry name" value="Rev_trsase/Diguanyl_cyclase"/>
</dbReference>
<dbReference type="PROSITE" id="PS50887">
    <property type="entry name" value="GGDEF"/>
    <property type="match status" value="1"/>
</dbReference>
<dbReference type="SMART" id="SM00267">
    <property type="entry name" value="GGDEF"/>
    <property type="match status" value="1"/>
</dbReference>
<feature type="transmembrane region" description="Helical" evidence="3">
    <location>
        <begin position="181"/>
        <end position="200"/>
    </location>
</feature>
<dbReference type="KEGG" id="reu:Reut_B5469"/>
<feature type="transmembrane region" description="Helical" evidence="3">
    <location>
        <begin position="148"/>
        <end position="169"/>
    </location>
</feature>
<dbReference type="NCBIfam" id="TIGR00254">
    <property type="entry name" value="GGDEF"/>
    <property type="match status" value="1"/>
</dbReference>
<dbReference type="EMBL" id="CP000091">
    <property type="protein sequence ID" value="AAZ64814.1"/>
    <property type="molecule type" value="Genomic_DNA"/>
</dbReference>
<dbReference type="HOGENOM" id="CLU_000445_11_1_4"/>
<dbReference type="CDD" id="cd01949">
    <property type="entry name" value="GGDEF"/>
    <property type="match status" value="1"/>
</dbReference>
<feature type="domain" description="GGDEF" evidence="4">
    <location>
        <begin position="279"/>
        <end position="413"/>
    </location>
</feature>